<comment type="function">
    <text evidence="7 9">The globular domain of the protein is located near the polypeptide exit tunnel on the outside of the subunit, while an extended beta-hairpin is found that lines the wall of the exit tunnel in the center of the 70S ribosome.</text>
</comment>
<dbReference type="InterPro" id="IPR005727">
    <property type="entry name" value="Ribosomal_uL22_bac/chlpt-type"/>
</dbReference>
<reference evidence="10" key="1">
    <citation type="journal article" date="2012" name="Protist">
        <title>Evolution of the chloroplast genome in photosynthetic euglenoids: a comparison of Eutreptia viridis and Euglena gracilis (Euglenophyta).</title>
        <authorList>
            <person name="Wiegert K.E."/>
            <person name="Bennett M.S."/>
            <person name="Triemer R.E."/>
        </authorList>
    </citation>
    <scope>NUCLEOTIDE SEQUENCE</scope>
</reference>
<keyword evidence="10" id="KW-0150">Chloroplast</keyword>
<comment type="subunit">
    <text evidence="7">Part of the 50S ribosomal subunit.</text>
</comment>
<dbReference type="HAMAP" id="MF_01331_B">
    <property type="entry name" value="Ribosomal_uL22_B"/>
    <property type="match status" value="1"/>
</dbReference>
<keyword evidence="5 7" id="KW-0687">Ribonucleoprotein</keyword>
<dbReference type="PROSITE" id="PS00464">
    <property type="entry name" value="RIBOSOMAL_L22"/>
    <property type="match status" value="1"/>
</dbReference>
<accession>H8ZXD0</accession>
<dbReference type="AlphaFoldDB" id="H8ZXD0"/>
<gene>
    <name evidence="7 10" type="primary">rpl22</name>
</gene>
<dbReference type="GO" id="GO:0006412">
    <property type="term" value="P:translation"/>
    <property type="evidence" value="ECO:0007669"/>
    <property type="project" value="UniProtKB-UniRule"/>
</dbReference>
<keyword evidence="2 7" id="KW-0699">rRNA-binding</keyword>
<protein>
    <recommendedName>
        <fullName evidence="6 7">Large ribosomal subunit protein uL22c</fullName>
    </recommendedName>
</protein>
<keyword evidence="10" id="KW-0934">Plastid</keyword>
<organism evidence="10">
    <name type="scientific">Eutreptia viridis</name>
    <dbReference type="NCBI Taxonomy" id="96908"/>
    <lineage>
        <taxon>Eukaryota</taxon>
        <taxon>Discoba</taxon>
        <taxon>Euglenozoa</taxon>
        <taxon>Euglenida</taxon>
        <taxon>Spirocuta</taxon>
        <taxon>Euglenophyceae</taxon>
        <taxon>Eutreptiales</taxon>
        <taxon>Eutreptiaceae</taxon>
        <taxon>Eutreptia</taxon>
    </lineage>
</organism>
<evidence type="ECO:0000256" key="8">
    <source>
        <dbReference type="RuleBase" id="RU004005"/>
    </source>
</evidence>
<evidence type="ECO:0000256" key="3">
    <source>
        <dbReference type="ARBA" id="ARBA00022884"/>
    </source>
</evidence>
<dbReference type="InterPro" id="IPR018260">
    <property type="entry name" value="Ribosomal_uL22_CS"/>
</dbReference>
<dbReference type="SUPFAM" id="SSF54843">
    <property type="entry name" value="Ribosomal protein L22"/>
    <property type="match status" value="1"/>
</dbReference>
<keyword evidence="3 7" id="KW-0694">RNA-binding</keyword>
<comment type="similarity">
    <text evidence="1 7 8">Belongs to the universal ribosomal protein uL22 family.</text>
</comment>
<dbReference type="GO" id="GO:0022625">
    <property type="term" value="C:cytosolic large ribosomal subunit"/>
    <property type="evidence" value="ECO:0007669"/>
    <property type="project" value="TreeGrafter"/>
</dbReference>
<evidence type="ECO:0000256" key="7">
    <source>
        <dbReference type="HAMAP-Rule" id="MF_01331"/>
    </source>
</evidence>
<dbReference type="GO" id="GO:0003735">
    <property type="term" value="F:structural constituent of ribosome"/>
    <property type="evidence" value="ECO:0007669"/>
    <property type="project" value="InterPro"/>
</dbReference>
<evidence type="ECO:0000256" key="1">
    <source>
        <dbReference type="ARBA" id="ARBA00009451"/>
    </source>
</evidence>
<dbReference type="PANTHER" id="PTHR13501">
    <property type="entry name" value="CHLOROPLAST 50S RIBOSOMAL PROTEIN L22-RELATED"/>
    <property type="match status" value="1"/>
</dbReference>
<evidence type="ECO:0000256" key="5">
    <source>
        <dbReference type="ARBA" id="ARBA00023274"/>
    </source>
</evidence>
<dbReference type="GO" id="GO:0019843">
    <property type="term" value="F:rRNA binding"/>
    <property type="evidence" value="ECO:0007669"/>
    <property type="project" value="UniProtKB-UniRule"/>
</dbReference>
<dbReference type="Pfam" id="PF00237">
    <property type="entry name" value="Ribosomal_L22"/>
    <property type="match status" value="1"/>
</dbReference>
<proteinExistence type="inferred from homology"/>
<evidence type="ECO:0000256" key="6">
    <source>
        <dbReference type="ARBA" id="ARBA00035285"/>
    </source>
</evidence>
<dbReference type="PANTHER" id="PTHR13501:SF8">
    <property type="entry name" value="LARGE RIBOSOMAL SUBUNIT PROTEIN UL22M"/>
    <property type="match status" value="1"/>
</dbReference>
<evidence type="ECO:0000256" key="4">
    <source>
        <dbReference type="ARBA" id="ARBA00022980"/>
    </source>
</evidence>
<dbReference type="InterPro" id="IPR047867">
    <property type="entry name" value="Ribosomal_uL22_bac/org-type"/>
</dbReference>
<reference evidence="10" key="2">
    <citation type="submission" date="2013-03" db="EMBL/GenBank/DDBJ databases">
        <authorList>
            <person name="Wiegert K.E."/>
            <person name="Bennett M.S."/>
            <person name="Triemer R.E."/>
        </authorList>
    </citation>
    <scope>NUCLEOTIDE SEQUENCE</scope>
</reference>
<dbReference type="NCBIfam" id="TIGR01044">
    <property type="entry name" value="rplV_bact"/>
    <property type="match status" value="1"/>
</dbReference>
<evidence type="ECO:0000313" key="10">
    <source>
        <dbReference type="EMBL" id="AEQ94208.1"/>
    </source>
</evidence>
<dbReference type="InterPro" id="IPR036394">
    <property type="entry name" value="Ribosomal_uL22_sf"/>
</dbReference>
<dbReference type="InterPro" id="IPR001063">
    <property type="entry name" value="Ribosomal_uL22"/>
</dbReference>
<keyword evidence="4 7" id="KW-0689">Ribosomal protein</keyword>
<name>H8ZXD0_9EUGL</name>
<sequence length="117" mass="13430">MKNEVLEAKAIARYITISPFKVRRVVDQIREKSFEEALMILVFLQYRSSFSVLKALRSAAQNAQENFGISKSSLYIKNITVSAGPIMKRFRPRAQGRGFPIQKPTCHIYVTVGQRFF</sequence>
<geneLocation type="chloroplast" evidence="10"/>
<dbReference type="Gene3D" id="3.90.470.10">
    <property type="entry name" value="Ribosomal protein L22/L17"/>
    <property type="match status" value="1"/>
</dbReference>
<dbReference type="EMBL" id="JN643723">
    <property type="protein sequence ID" value="AEQ94208.1"/>
    <property type="molecule type" value="Genomic_DNA"/>
</dbReference>
<dbReference type="CDD" id="cd00336">
    <property type="entry name" value="Ribosomal_L22"/>
    <property type="match status" value="1"/>
</dbReference>
<evidence type="ECO:0000256" key="9">
    <source>
        <dbReference type="RuleBase" id="RU004009"/>
    </source>
</evidence>
<evidence type="ECO:0000256" key="2">
    <source>
        <dbReference type="ARBA" id="ARBA00022730"/>
    </source>
</evidence>
<comment type="function">
    <text evidence="7 9">This protein binds specifically to 23S rRNA.</text>
</comment>
<dbReference type="GO" id="GO:0009507">
    <property type="term" value="C:chloroplast"/>
    <property type="evidence" value="ECO:0007669"/>
    <property type="project" value="UniProtKB-SubCell"/>
</dbReference>
<comment type="subcellular location">
    <subcellularLocation>
        <location evidence="7 9">Plastid</location>
        <location evidence="7 9">Chloroplast</location>
    </subcellularLocation>
</comment>